<dbReference type="RefSeq" id="WP_205310507.1">
    <property type="nucleotide sequence ID" value="NZ_JAERPS020000001.1"/>
</dbReference>
<keyword evidence="2" id="KW-1185">Reference proteome</keyword>
<gene>
    <name evidence="1" type="ORF">I4W93_004860</name>
</gene>
<name>A0ABS7X855_9GAMM</name>
<reference evidence="1 2" key="1">
    <citation type="submission" date="2021-08" db="EMBL/GenBank/DDBJ databases">
        <title>Rheinheimera aquimaris sp. nov., isolated from seawater of the East Sea in Korea.</title>
        <authorList>
            <person name="Kim K.H."/>
            <person name="Wenting R."/>
            <person name="Kim K.R."/>
            <person name="Jeon C.O."/>
        </authorList>
    </citation>
    <scope>NUCLEOTIDE SEQUENCE [LARGE SCALE GENOMIC DNA]</scope>
    <source>
        <strain evidence="1 2">MA-13</strain>
    </source>
</reference>
<organism evidence="1 2">
    <name type="scientific">Rheinheimera maricola</name>
    <dbReference type="NCBI Taxonomy" id="2793282"/>
    <lineage>
        <taxon>Bacteria</taxon>
        <taxon>Pseudomonadati</taxon>
        <taxon>Pseudomonadota</taxon>
        <taxon>Gammaproteobacteria</taxon>
        <taxon>Chromatiales</taxon>
        <taxon>Chromatiaceae</taxon>
        <taxon>Rheinheimera</taxon>
    </lineage>
</organism>
<proteinExistence type="predicted"/>
<sequence length="324" mass="35715">MSQQHTQSFCIDRVFMLLGKAANTQAALNLDILPPEQQYITWQQHHLAASFVLPVKAKETLTERLTALLTLLFSQMDDALVNETVYLVLPEFTGVDNQQLNVLLQHLMRHFPSLLLSDTCRVFPYGSAGALMALSMAQQQLQQDANATVWLLAVDSQAPDELLQRYATAELAGEPSEGAIALRLSRTNAVVNVHTIASDASLASSAEPEPAMAALFQHIAANLPTTLNQLYLPDCGDVNATERWLAQYHYLHGAVNQDTEHVFASYATGELGACGGLYRLLHVYRGYQREYLQGLTLQCELSPALYRAVAVFSRAGTLVKNKEV</sequence>
<accession>A0ABS7X855</accession>
<evidence type="ECO:0008006" key="3">
    <source>
        <dbReference type="Google" id="ProtNLM"/>
    </source>
</evidence>
<comment type="caution">
    <text evidence="1">The sequence shown here is derived from an EMBL/GenBank/DDBJ whole genome shotgun (WGS) entry which is preliminary data.</text>
</comment>
<dbReference type="EMBL" id="JAERPS020000001">
    <property type="protein sequence ID" value="MBZ9610918.1"/>
    <property type="molecule type" value="Genomic_DNA"/>
</dbReference>
<evidence type="ECO:0000313" key="1">
    <source>
        <dbReference type="EMBL" id="MBZ9610918.1"/>
    </source>
</evidence>
<dbReference type="Proteomes" id="UP000663814">
    <property type="component" value="Unassembled WGS sequence"/>
</dbReference>
<protein>
    <recommendedName>
        <fullName evidence="3">Beta-ketoacyl synthase N-terminal domain-containing protein</fullName>
    </recommendedName>
</protein>
<evidence type="ECO:0000313" key="2">
    <source>
        <dbReference type="Proteomes" id="UP000663814"/>
    </source>
</evidence>